<name>A0A4U1C652_9SPHI</name>
<keyword evidence="3" id="KW-1185">Reference proteome</keyword>
<dbReference type="InterPro" id="IPR021109">
    <property type="entry name" value="Peptidase_aspartic_dom_sf"/>
</dbReference>
<evidence type="ECO:0008006" key="4">
    <source>
        <dbReference type="Google" id="ProtNLM"/>
    </source>
</evidence>
<proteinExistence type="predicted"/>
<accession>A0A4U1C652</accession>
<gene>
    <name evidence="2" type="ORF">FA046_04025</name>
</gene>
<dbReference type="AlphaFoldDB" id="A0A4U1C652"/>
<reference evidence="2 3" key="1">
    <citation type="submission" date="2019-04" db="EMBL/GenBank/DDBJ databases">
        <title>Pedobacter sp. AR-3-17 sp. nov., isolated from Arctic soil.</title>
        <authorList>
            <person name="Dahal R.H."/>
            <person name="Kim D.-U."/>
        </authorList>
    </citation>
    <scope>NUCLEOTIDE SEQUENCE [LARGE SCALE GENOMIC DNA]</scope>
    <source>
        <strain evidence="2 3">AR-3-17</strain>
    </source>
</reference>
<protein>
    <recommendedName>
        <fullName evidence="4">Aspartyl protease</fullName>
    </recommendedName>
</protein>
<dbReference type="CDD" id="cd05483">
    <property type="entry name" value="retropepsin_like_bacteria"/>
    <property type="match status" value="1"/>
</dbReference>
<dbReference type="OrthoDB" id="5580718at2"/>
<dbReference type="Gene3D" id="2.40.70.10">
    <property type="entry name" value="Acid Proteases"/>
    <property type="match status" value="1"/>
</dbReference>
<organism evidence="2 3">
    <name type="scientific">Pedobacter cryophilus</name>
    <dbReference type="NCBI Taxonomy" id="2571271"/>
    <lineage>
        <taxon>Bacteria</taxon>
        <taxon>Pseudomonadati</taxon>
        <taxon>Bacteroidota</taxon>
        <taxon>Sphingobacteriia</taxon>
        <taxon>Sphingobacteriales</taxon>
        <taxon>Sphingobacteriaceae</taxon>
        <taxon>Pedobacter</taxon>
    </lineage>
</organism>
<comment type="caution">
    <text evidence="2">The sequence shown here is derived from an EMBL/GenBank/DDBJ whole genome shotgun (WGS) entry which is preliminary data.</text>
</comment>
<evidence type="ECO:0000256" key="1">
    <source>
        <dbReference type="SAM" id="SignalP"/>
    </source>
</evidence>
<evidence type="ECO:0000313" key="3">
    <source>
        <dbReference type="Proteomes" id="UP000308181"/>
    </source>
</evidence>
<feature type="signal peptide" evidence="1">
    <location>
        <begin position="1"/>
        <end position="29"/>
    </location>
</feature>
<dbReference type="InterPro" id="IPR034122">
    <property type="entry name" value="Retropepsin-like_bacterial"/>
</dbReference>
<dbReference type="Proteomes" id="UP000308181">
    <property type="component" value="Unassembled WGS sequence"/>
</dbReference>
<keyword evidence="1" id="KW-0732">Signal</keyword>
<feature type="chain" id="PRO_5020243611" description="Aspartyl protease" evidence="1">
    <location>
        <begin position="30"/>
        <end position="386"/>
    </location>
</feature>
<dbReference type="EMBL" id="SWBP01000001">
    <property type="protein sequence ID" value="TKC00852.1"/>
    <property type="molecule type" value="Genomic_DNA"/>
</dbReference>
<evidence type="ECO:0000313" key="2">
    <source>
        <dbReference type="EMBL" id="TKC00852.1"/>
    </source>
</evidence>
<dbReference type="Pfam" id="PF13975">
    <property type="entry name" value="gag-asp_proteas"/>
    <property type="match status" value="1"/>
</dbReference>
<sequence length="386" mass="43713">MYNVLKYVFLKVFFLILCVACGHVSSAQKIDSIPFSLDKQLLVFKGQLNGITVDFAFDTGASSSVVNSKNILVAGIKELKGSSGITDANQTNATLKNVLIEDLAIGQFHINKLKTITFDMPYLYCADLLLLGQDVIKKFNWKIDFEKKVIYVSNTPFVISNDMLVWPIKYHNNRPMVELILNNEVEKNCLIDFGFNGTLSVNPLLGSINKTFDDKQAKNQGKLSISSTMGLTGLGKPKPVKEFIMDSLFLNKTLIKNIPISINEQSDHKIGVQFFNTYCKSVILNHSNNTYYLSPSKQQFTTKSTFDARVTYKKEKLFITAKNMNKNSTALAFEMDEEIKTVNGKDAMFFKDECEFLLWFYLNKDTEVEIEKMNGVKIKVKNSNFL</sequence>
<dbReference type="SUPFAM" id="SSF50630">
    <property type="entry name" value="Acid proteases"/>
    <property type="match status" value="1"/>
</dbReference>